<keyword evidence="7 8" id="KW-0408">Iron</keyword>
<evidence type="ECO:0000256" key="6">
    <source>
        <dbReference type="ARBA" id="ARBA00023002"/>
    </source>
</evidence>
<proteinExistence type="predicted"/>
<evidence type="ECO:0000256" key="2">
    <source>
        <dbReference type="ARBA" id="ARBA00022617"/>
    </source>
</evidence>
<dbReference type="PIRSF" id="PIRSF000294">
    <property type="entry name" value="Cytochrome-c_peroxidase"/>
    <property type="match status" value="1"/>
</dbReference>
<dbReference type="PANTHER" id="PTHR30600">
    <property type="entry name" value="CYTOCHROME C PEROXIDASE-RELATED"/>
    <property type="match status" value="1"/>
</dbReference>
<dbReference type="Pfam" id="PF00034">
    <property type="entry name" value="Cytochrom_C"/>
    <property type="match status" value="1"/>
</dbReference>
<dbReference type="InterPro" id="IPR009056">
    <property type="entry name" value="Cyt_c-like_dom"/>
</dbReference>
<keyword evidence="6" id="KW-0560">Oxidoreductase</keyword>
<feature type="chain" id="PRO_5046778996" evidence="9">
    <location>
        <begin position="19"/>
        <end position="344"/>
    </location>
</feature>
<evidence type="ECO:0000256" key="4">
    <source>
        <dbReference type="ARBA" id="ARBA00022729"/>
    </source>
</evidence>
<sequence length="344" mass="36935">MRAPLTVLLACLALPAAADSLRDHALTLFEPLPDRIDTVAGHPVTPEQVDLGRMLYFDPRISDTGQFACATCHNPATGGDSNRDTSIGHAWQTGPQNAPTIFNATLNSARFWQGWAEDLPATGDSLLQVGAERTGTPERMVATLASMPAYVDAFTRTFPDDADPVTFANATTALESFIATLVTPAPFDAWLKGEDSALSPQAREGLALFIDKGCATCHQGVNLGGNSYHPFRVIRTPGTEGQPESIQCFSVVEDDGTQYLFRAGTLRNITLTSPYFSEGSVRSLPLAIQIMGRTQLGTDLSDEETDRIAAFLESLEGTPPPITLPVLPRESALTPAPLPPLREE</sequence>
<dbReference type="InterPro" id="IPR036909">
    <property type="entry name" value="Cyt_c-like_dom_sf"/>
</dbReference>
<dbReference type="SUPFAM" id="SSF46626">
    <property type="entry name" value="Cytochrome c"/>
    <property type="match status" value="2"/>
</dbReference>
<organism evidence="11 12">
    <name type="scientific">Paragemmobacter amnigenus</name>
    <dbReference type="NCBI Taxonomy" id="2852097"/>
    <lineage>
        <taxon>Bacteria</taxon>
        <taxon>Pseudomonadati</taxon>
        <taxon>Pseudomonadota</taxon>
        <taxon>Alphaproteobacteria</taxon>
        <taxon>Rhodobacterales</taxon>
        <taxon>Paracoccaceae</taxon>
        <taxon>Paragemmobacter</taxon>
    </lineage>
</organism>
<dbReference type="InterPro" id="IPR051395">
    <property type="entry name" value="Cytochrome_c_Peroxidase/MauG"/>
</dbReference>
<comment type="caution">
    <text evidence="11">The sequence shown here is derived from an EMBL/GenBank/DDBJ whole genome shotgun (WGS) entry which is preliminary data.</text>
</comment>
<evidence type="ECO:0000313" key="11">
    <source>
        <dbReference type="EMBL" id="MBU9699871.1"/>
    </source>
</evidence>
<dbReference type="InterPro" id="IPR004852">
    <property type="entry name" value="Di-haem_cyt_c_peroxidsae"/>
</dbReference>
<dbReference type="PANTHER" id="PTHR30600:SF7">
    <property type="entry name" value="CYTOCHROME C PEROXIDASE-RELATED"/>
    <property type="match status" value="1"/>
</dbReference>
<evidence type="ECO:0000256" key="5">
    <source>
        <dbReference type="ARBA" id="ARBA00022764"/>
    </source>
</evidence>
<keyword evidence="12" id="KW-1185">Reference proteome</keyword>
<dbReference type="Pfam" id="PF03150">
    <property type="entry name" value="CCP_MauG"/>
    <property type="match status" value="1"/>
</dbReference>
<keyword evidence="2 8" id="KW-0349">Heme</keyword>
<keyword evidence="4 9" id="KW-0732">Signal</keyword>
<dbReference type="InterPro" id="IPR026259">
    <property type="entry name" value="MauG/Cytc_peroxidase"/>
</dbReference>
<dbReference type="PROSITE" id="PS51007">
    <property type="entry name" value="CYTC"/>
    <property type="match status" value="1"/>
</dbReference>
<reference evidence="11 12" key="1">
    <citation type="submission" date="2021-06" db="EMBL/GenBank/DDBJ databases">
        <title>Rhodobacteraceae bacterium strain HSP-20.</title>
        <authorList>
            <person name="Chen W.-M."/>
        </authorList>
    </citation>
    <scope>NUCLEOTIDE SEQUENCE [LARGE SCALE GENOMIC DNA]</scope>
    <source>
        <strain evidence="11 12">HSP-20</strain>
    </source>
</reference>
<feature type="signal peptide" evidence="9">
    <location>
        <begin position="1"/>
        <end position="18"/>
    </location>
</feature>
<evidence type="ECO:0000256" key="1">
    <source>
        <dbReference type="ARBA" id="ARBA00004418"/>
    </source>
</evidence>
<dbReference type="EMBL" id="JAAATX020000015">
    <property type="protein sequence ID" value="MBU9699871.1"/>
    <property type="molecule type" value="Genomic_DNA"/>
</dbReference>
<evidence type="ECO:0000256" key="8">
    <source>
        <dbReference type="PROSITE-ProRule" id="PRU00433"/>
    </source>
</evidence>
<protein>
    <submittedName>
        <fullName evidence="11">C-type cytochrome</fullName>
    </submittedName>
</protein>
<evidence type="ECO:0000256" key="9">
    <source>
        <dbReference type="SAM" id="SignalP"/>
    </source>
</evidence>
<keyword evidence="5" id="KW-0574">Periplasm</keyword>
<name>A0ABS6J9D1_9RHOB</name>
<accession>A0ABS6J9D1</accession>
<evidence type="ECO:0000256" key="3">
    <source>
        <dbReference type="ARBA" id="ARBA00022723"/>
    </source>
</evidence>
<evidence type="ECO:0000259" key="10">
    <source>
        <dbReference type="PROSITE" id="PS51007"/>
    </source>
</evidence>
<dbReference type="Gene3D" id="1.10.760.10">
    <property type="entry name" value="Cytochrome c-like domain"/>
    <property type="match status" value="2"/>
</dbReference>
<comment type="subcellular location">
    <subcellularLocation>
        <location evidence="1">Periplasm</location>
    </subcellularLocation>
</comment>
<gene>
    <name evidence="11" type="ORF">GU927_018685</name>
</gene>
<feature type="domain" description="Cytochrome c" evidence="10">
    <location>
        <begin position="200"/>
        <end position="316"/>
    </location>
</feature>
<keyword evidence="3 8" id="KW-0479">Metal-binding</keyword>
<dbReference type="RefSeq" id="WP_161763929.1">
    <property type="nucleotide sequence ID" value="NZ_JAAATX020000015.1"/>
</dbReference>
<dbReference type="Proteomes" id="UP000731907">
    <property type="component" value="Unassembled WGS sequence"/>
</dbReference>
<evidence type="ECO:0000256" key="7">
    <source>
        <dbReference type="ARBA" id="ARBA00023004"/>
    </source>
</evidence>
<evidence type="ECO:0000313" key="12">
    <source>
        <dbReference type="Proteomes" id="UP000731907"/>
    </source>
</evidence>